<dbReference type="EMBL" id="LUCQ01000081">
    <property type="protein sequence ID" value="OAO79792.1"/>
    <property type="molecule type" value="Genomic_DNA"/>
</dbReference>
<comment type="caution">
    <text evidence="1">The sequence shown here is derived from an EMBL/GenBank/DDBJ whole genome shotgun (WGS) entry which is preliminary data.</text>
</comment>
<reference evidence="1 2" key="1">
    <citation type="submission" date="2016-03" db="EMBL/GenBank/DDBJ databases">
        <title>Spore heat resistance.</title>
        <authorList>
            <person name="Boekhorst J."/>
            <person name="Berendsen E.M."/>
            <person name="Wells-Bennik M.H."/>
            <person name="Kuipers O.P."/>
        </authorList>
    </citation>
    <scope>NUCLEOTIDE SEQUENCE [LARGE SCALE GENOMIC DNA]</scope>
    <source>
        <strain evidence="1 2">AF16</strain>
    </source>
</reference>
<organism evidence="1 2">
    <name type="scientific">Anoxybacillus flavithermus</name>
    <dbReference type="NCBI Taxonomy" id="33934"/>
    <lineage>
        <taxon>Bacteria</taxon>
        <taxon>Bacillati</taxon>
        <taxon>Bacillota</taxon>
        <taxon>Bacilli</taxon>
        <taxon>Bacillales</taxon>
        <taxon>Anoxybacillaceae</taxon>
        <taxon>Anoxybacillus</taxon>
    </lineage>
</organism>
<dbReference type="Proteomes" id="UP000078336">
    <property type="component" value="Unassembled WGS sequence"/>
</dbReference>
<proteinExistence type="predicted"/>
<dbReference type="AlphaFoldDB" id="A0A178TFV4"/>
<accession>A0A178TFV4</accession>
<keyword evidence="2" id="KW-1185">Reference proteome</keyword>
<sequence length="39" mass="4766">MQKCDTIKKNNVVKGWENMQELKKVIEMEQYFPKICYNI</sequence>
<protein>
    <submittedName>
        <fullName evidence="1">Uncharacterized protein</fullName>
    </submittedName>
</protein>
<evidence type="ECO:0000313" key="1">
    <source>
        <dbReference type="EMBL" id="OAO79792.1"/>
    </source>
</evidence>
<gene>
    <name evidence="1" type="ORF">TAF16_1404</name>
</gene>
<name>A0A178TFV4_9BACL</name>
<evidence type="ECO:0000313" key="2">
    <source>
        <dbReference type="Proteomes" id="UP000078336"/>
    </source>
</evidence>
<dbReference type="PATRIC" id="fig|33934.7.peg.2101"/>